<evidence type="ECO:0000313" key="4">
    <source>
        <dbReference type="Proteomes" id="UP000037035"/>
    </source>
</evidence>
<dbReference type="EMBL" id="LAVV01012872">
    <property type="protein sequence ID" value="KNZ46245.1"/>
    <property type="molecule type" value="Genomic_DNA"/>
</dbReference>
<feature type="transmembrane region" description="Helical" evidence="2">
    <location>
        <begin position="1281"/>
        <end position="1302"/>
    </location>
</feature>
<dbReference type="Proteomes" id="UP000037035">
    <property type="component" value="Unassembled WGS sequence"/>
</dbReference>
<keyword evidence="4" id="KW-1185">Reference proteome</keyword>
<keyword evidence="2" id="KW-1133">Transmembrane helix</keyword>
<comment type="caution">
    <text evidence="3">The sequence shown here is derived from an EMBL/GenBank/DDBJ whole genome shotgun (WGS) entry which is preliminary data.</text>
</comment>
<feature type="region of interest" description="Disordered" evidence="1">
    <location>
        <begin position="337"/>
        <end position="358"/>
    </location>
</feature>
<evidence type="ECO:0000256" key="1">
    <source>
        <dbReference type="SAM" id="MobiDB-lite"/>
    </source>
</evidence>
<protein>
    <submittedName>
        <fullName evidence="3">Uncharacterized protein</fullName>
    </submittedName>
</protein>
<feature type="transmembrane region" description="Helical" evidence="2">
    <location>
        <begin position="1037"/>
        <end position="1056"/>
    </location>
</feature>
<accession>A0A0L6UEM1</accession>
<sequence>RFQAIQALIANNPTYIPLIDQRHICILTWFEVRAAGCQCVISQRYGLCEFYQKVPLATMYDSSIRFVDPESCHWLSDWLKSVGEFSRIKSLLKLDCCSVVFEEVDSIPHQLKPSILMSSHCNHFNLLLLRSGRASVDMSSVAQLLLPHLVDVLTTLVSTSTTYCSFNIKSIIVLKILQPNDTSHGTLAWPKPSQACDGLTPTWACAKSGLACAQRPLAIGQAYFRVGQARLAKNHPNLMECPAALDTQYIIKRRFSRCWKFSPTPISTTRNSLSGAPVSPILRGRFFRGSTPDILLIESRHQIGRDDYDRHERQLMELIRKPCKPIVCLRRRAWSQQQHRHQNKKSRHLKRIKRPPLPGIPHAAESKVGIARRPAIKLESCPSGNCKIYWRDTLASTAPLAACSRSLSTLQGELVLAPDFGAQKQVSLQSSFTDEISVDVRANKYVMGVAQPLVIVHASSFIQGSLEHKNRKTMNKSSLHPGGHAASKFHCLSHSVKPYLAEEPLRVALRSSPMGIDQKKLGDMTSIWQRAMSNKAAFTARENVSKDMTRFGPLCPPAGLAYLSPEPSPPDDDPSRKNRCPLQTIFTLVCVFQFNSPKKPYNMIRGGTVVGADAYRPISLFHRLNDLSFSISQTLLEFSLVCLPITRPLLNKSPSPALIFLLCARASCLRVVFHCRLVVTRRSVSSQLHPNSRSSGVFAFDTFLAQYFPSHNIACMQKLISPPIFTKHAPNHICRTSAQLPWMQFLGSTPGLTVQPSETSCPHKPRQQIFPFLLKRHSCIQHYLSRSRALSKMITRHLDLLQPQVLDCFLSWPDRDIQGQLPSGGIVSTIFNRYLRVIDSFRSISRPDANCASFPAGIMSAQAFLFSPSHIFLLSFLLHHLSLDRLLNLPAPPNKKKGDVLIKSNFSNLICYYLQFFFHIHTHRNLIRPLPEHLARQFRPTRAARRPRQRQFLPHRVSLTFTYLFIYYTSKLDCEGFDRKGDHVLYKLQVPVKRQCASDIRFGRGPHVYVHDGAPLSLILNPKNSISFLILRGCFKLLIVFGMIYMALALAILLTLQRTQSPAAGQELRDVVAQPRSAMCWFTPIYRSNNGRLHCSSSLVNNELSNGDYSNMTDRRSTQISFNAACTIAPVTIPAMTFRLSFLPLSAFFLFFFSLSLFLSFLLSSAGSDILDRYLNGALILTPARSNLQSADKQDLQILGVPTKASSYPQNIGSICLSTRALSLWNSTSILGTPSMGSNHWLNSEVLPSTTSILSIFYYYFSSSIPFVASSDLKFLWRMMTDALIVTSTLICAPPSLLYSIVHTHHHACTKYVLSLQALTRLEKRTTHIQYEKIV</sequence>
<feature type="transmembrane region" description="Helical" evidence="2">
    <location>
        <begin position="1142"/>
        <end position="1163"/>
    </location>
</feature>
<evidence type="ECO:0000313" key="3">
    <source>
        <dbReference type="EMBL" id="KNZ46245.1"/>
    </source>
</evidence>
<reference evidence="3 4" key="1">
    <citation type="submission" date="2015-08" db="EMBL/GenBank/DDBJ databases">
        <title>Next Generation Sequencing and Analysis of the Genome of Puccinia sorghi L Schw, the Causal Agent of Maize Common Rust.</title>
        <authorList>
            <person name="Rochi L."/>
            <person name="Burguener G."/>
            <person name="Darino M."/>
            <person name="Turjanski A."/>
            <person name="Kreff E."/>
            <person name="Dieguez M.J."/>
            <person name="Sacco F."/>
        </authorList>
    </citation>
    <scope>NUCLEOTIDE SEQUENCE [LARGE SCALE GENOMIC DNA]</scope>
    <source>
        <strain evidence="3 4">RO10H11247</strain>
    </source>
</reference>
<feature type="transmembrane region" description="Helical" evidence="2">
    <location>
        <begin position="1246"/>
        <end position="1269"/>
    </location>
</feature>
<evidence type="ECO:0000256" key="2">
    <source>
        <dbReference type="SAM" id="Phobius"/>
    </source>
</evidence>
<gene>
    <name evidence="3" type="ORF">VP01_743g1</name>
</gene>
<name>A0A0L6UEM1_9BASI</name>
<feature type="compositionally biased region" description="Basic residues" evidence="1">
    <location>
        <begin position="337"/>
        <end position="354"/>
    </location>
</feature>
<keyword evidence="2" id="KW-0472">Membrane</keyword>
<feature type="non-terminal residue" evidence="3">
    <location>
        <position position="1"/>
    </location>
</feature>
<dbReference type="VEuPathDB" id="FungiDB:VP01_743g1"/>
<keyword evidence="2" id="KW-0812">Transmembrane</keyword>
<proteinExistence type="predicted"/>
<organism evidence="3 4">
    <name type="scientific">Puccinia sorghi</name>
    <dbReference type="NCBI Taxonomy" id="27349"/>
    <lineage>
        <taxon>Eukaryota</taxon>
        <taxon>Fungi</taxon>
        <taxon>Dikarya</taxon>
        <taxon>Basidiomycota</taxon>
        <taxon>Pucciniomycotina</taxon>
        <taxon>Pucciniomycetes</taxon>
        <taxon>Pucciniales</taxon>
        <taxon>Pucciniaceae</taxon>
        <taxon>Puccinia</taxon>
    </lineage>
</organism>